<feature type="region of interest" description="Disordered" evidence="1">
    <location>
        <begin position="423"/>
        <end position="446"/>
    </location>
</feature>
<keyword evidence="2" id="KW-0808">Transferase</keyword>
<evidence type="ECO:0000256" key="1">
    <source>
        <dbReference type="SAM" id="MobiDB-lite"/>
    </source>
</evidence>
<dbReference type="InterPro" id="IPR023606">
    <property type="entry name" value="CoA-Trfase_III_dom_1_sf"/>
</dbReference>
<dbReference type="GO" id="GO:0016740">
    <property type="term" value="F:transferase activity"/>
    <property type="evidence" value="ECO:0007669"/>
    <property type="project" value="UniProtKB-KW"/>
</dbReference>
<gene>
    <name evidence="2" type="ORF">SAMN04515678_101230</name>
</gene>
<dbReference type="InterPro" id="IPR052985">
    <property type="entry name" value="CoA-trans_III_biosynth/detox"/>
</dbReference>
<dbReference type="Proteomes" id="UP000325289">
    <property type="component" value="Unassembled WGS sequence"/>
</dbReference>
<keyword evidence="3" id="KW-1185">Reference proteome</keyword>
<dbReference type="Pfam" id="PF02515">
    <property type="entry name" value="CoA_transf_3"/>
    <property type="match status" value="1"/>
</dbReference>
<accession>A0A1I1SRR3</accession>
<dbReference type="SUPFAM" id="SSF89796">
    <property type="entry name" value="CoA-transferase family III (CaiB/BaiF)"/>
    <property type="match status" value="2"/>
</dbReference>
<dbReference type="PANTHER" id="PTHR48229:SF1">
    <property type="entry name" value="ALPHA METHYLACYL-COA RACEMASE-RELATED"/>
    <property type="match status" value="1"/>
</dbReference>
<name>A0A1I1SRR3_9RHOB</name>
<reference evidence="2 3" key="1">
    <citation type="submission" date="2016-10" db="EMBL/GenBank/DDBJ databases">
        <authorList>
            <person name="Varghese N."/>
            <person name="Submissions S."/>
        </authorList>
    </citation>
    <scope>NUCLEOTIDE SEQUENCE [LARGE SCALE GENOMIC DNA]</scope>
    <source>
        <strain evidence="3">YIM D21,KCTC 23444,ACCC 10710</strain>
    </source>
</reference>
<protein>
    <submittedName>
        <fullName evidence="2">CoA-transferase family III</fullName>
    </submittedName>
</protein>
<dbReference type="Gene3D" id="3.40.50.10540">
    <property type="entry name" value="Crotonobetainyl-coa:carnitine coa-transferase, domain 1"/>
    <property type="match status" value="1"/>
</dbReference>
<dbReference type="AlphaFoldDB" id="A0A1I1SRR3"/>
<evidence type="ECO:0000313" key="3">
    <source>
        <dbReference type="Proteomes" id="UP000325289"/>
    </source>
</evidence>
<dbReference type="EMBL" id="FOMS01000001">
    <property type="protein sequence ID" value="SFD47438.1"/>
    <property type="molecule type" value="Genomic_DNA"/>
</dbReference>
<dbReference type="PANTHER" id="PTHR48229">
    <property type="entry name" value="CAIB/BAIF FAMILY ENZYME (AFU_ORTHOLOGUE AFUA_1G05360)-RELATED"/>
    <property type="match status" value="1"/>
</dbReference>
<evidence type="ECO:0000313" key="2">
    <source>
        <dbReference type="EMBL" id="SFD47438.1"/>
    </source>
</evidence>
<dbReference type="OrthoDB" id="9806585at2"/>
<organism evidence="2 3">
    <name type="scientific">Roseivivax sediminis</name>
    <dbReference type="NCBI Taxonomy" id="936889"/>
    <lineage>
        <taxon>Bacteria</taxon>
        <taxon>Pseudomonadati</taxon>
        <taxon>Pseudomonadota</taxon>
        <taxon>Alphaproteobacteria</taxon>
        <taxon>Rhodobacterales</taxon>
        <taxon>Roseobacteraceae</taxon>
        <taxon>Roseivivax</taxon>
    </lineage>
</organism>
<dbReference type="RefSeq" id="WP_149754038.1">
    <property type="nucleotide sequence ID" value="NZ_FOMS01000001.1"/>
</dbReference>
<dbReference type="InterPro" id="IPR003673">
    <property type="entry name" value="CoA-Trfase_fam_III"/>
</dbReference>
<feature type="region of interest" description="Disordered" evidence="1">
    <location>
        <begin position="380"/>
        <end position="400"/>
    </location>
</feature>
<proteinExistence type="predicted"/>
<sequence length="446" mass="46186">MTAPDGLTGRVLEALGLSPSGIEVAGDGALPSAFRTTDLLAASQAALGAALRDLVGGTAPVRVDQRLASLWAARSIQPEGWALPPVWDPLAGDYATRGGGWIRLHTNAPHHRDAALRALGVAAERNAVAGAVADWDADALETAVVAEGGAAAAMRSAAEWAAHPQGAAVTAEPLVAFEGAAHPPPTLGPEARPLAGLKVLDLTRVLAGPVGTRALAGYGARVLRIDPPGFDEANVVPDVTLGKACARLDLATTEDRALFERRLAEADLLVHGYRPGALDGLGYGAETRAALNPALREVTLCAYGWTGPWTGRRGFDSLVQMSSGIAEAGMGWAGADRPTPLPVQALDHATGYLIAAAALKLLNGRARVARLSLARTAEQLKAHRQDDPGTLGTAPEPGDLASAQEYTAWGPARRLRPALEMDGIPMRWSRPAEPLGASAPDWPNAA</sequence>